<protein>
    <submittedName>
        <fullName evidence="5 6">Vacuolar sorting-associated protein 13</fullName>
    </submittedName>
</protein>
<evidence type="ECO:0000256" key="1">
    <source>
        <dbReference type="ARBA" id="ARBA00006545"/>
    </source>
</evidence>
<proteinExistence type="inferred from homology"/>
<keyword evidence="7" id="KW-1185">Reference proteome</keyword>
<dbReference type="InterPro" id="IPR026854">
    <property type="entry name" value="VPS13_N"/>
</dbReference>
<evidence type="ECO:0000313" key="7">
    <source>
        <dbReference type="Proteomes" id="UP001642409"/>
    </source>
</evidence>
<dbReference type="EMBL" id="CAXDID020000096">
    <property type="protein sequence ID" value="CAL6024637.1"/>
    <property type="molecule type" value="Genomic_DNA"/>
</dbReference>
<evidence type="ECO:0000313" key="5">
    <source>
        <dbReference type="EMBL" id="CAI9972688.1"/>
    </source>
</evidence>
<dbReference type="GO" id="GO:0006623">
    <property type="term" value="P:protein targeting to vacuole"/>
    <property type="evidence" value="ECO:0007669"/>
    <property type="project" value="TreeGrafter"/>
</dbReference>
<evidence type="ECO:0000259" key="4">
    <source>
        <dbReference type="Pfam" id="PF12624"/>
    </source>
</evidence>
<reference evidence="6 7" key="2">
    <citation type="submission" date="2024-07" db="EMBL/GenBank/DDBJ databases">
        <authorList>
            <person name="Akdeniz Z."/>
        </authorList>
    </citation>
    <scope>NUCLEOTIDE SEQUENCE [LARGE SCALE GENOMIC DNA]</scope>
</reference>
<feature type="coiled-coil region" evidence="3">
    <location>
        <begin position="1429"/>
        <end position="1494"/>
    </location>
</feature>
<evidence type="ECO:0000256" key="3">
    <source>
        <dbReference type="SAM" id="Coils"/>
    </source>
</evidence>
<dbReference type="EMBL" id="CATOUU010001114">
    <property type="protein sequence ID" value="CAI9972688.1"/>
    <property type="molecule type" value="Genomic_DNA"/>
</dbReference>
<dbReference type="PANTHER" id="PTHR16166:SF93">
    <property type="entry name" value="INTERMEMBRANE LIPID TRANSFER PROTEIN VPS13"/>
    <property type="match status" value="1"/>
</dbReference>
<gene>
    <name evidence="6" type="ORF">HINF_LOCUS29712</name>
    <name evidence="5" type="ORF">HINF_LOCUS60333</name>
</gene>
<comment type="caution">
    <text evidence="5">The sequence shown here is derived from an EMBL/GenBank/DDBJ whole genome shotgun (WGS) entry which is preliminary data.</text>
</comment>
<dbReference type="PANTHER" id="PTHR16166">
    <property type="entry name" value="VACUOLAR PROTEIN SORTING-ASSOCIATED PROTEIN VPS13"/>
    <property type="match status" value="1"/>
</dbReference>
<keyword evidence="3" id="KW-0175">Coiled coil</keyword>
<organism evidence="5">
    <name type="scientific">Hexamita inflata</name>
    <dbReference type="NCBI Taxonomy" id="28002"/>
    <lineage>
        <taxon>Eukaryota</taxon>
        <taxon>Metamonada</taxon>
        <taxon>Diplomonadida</taxon>
        <taxon>Hexamitidae</taxon>
        <taxon>Hexamitinae</taxon>
        <taxon>Hexamita</taxon>
    </lineage>
</organism>
<sequence length="3196" mass="364992">MLEEVIANLISDFSDKYLEDFDSNQLSITLTKGDIQVSNLSINPNALRDIHPALCIKRGTIGNMKIKINYFRIKSDPVVIILDDILLLAQSKEQHELSKEDIAKRIQQAFISKMQNCLSTQIICEDSLSEKKKGKMSKYMLGLTQAILNNIKIQITNFHVRFEDPDVQCAMGVTIKQILVQSVDQHGKETTFKEDELLITKEAQLIDFAVYCDTHYVPLIECTKPQQMAFLKQTIATQTNSTPFNYLIKPMSVRALYKNDKNPGSSLTGAQNQLKISVNNLNFNISSAQINAILRTIQKLSQFGSQQKKIENRPSVKVEENAFQWLRYVFSSFKEKEELNNEMLEQFEMKAYMRLFTQHYINSNTKEGLQQIEQYKKAYEEKKETHKYMFCRQYPCMCDSEDGNKMMQAMHKLLKSEQITICRMLVIKQLYKKSFKDLKKTNYQFDTNDHQIAQLINDEKEELQKQKENEKFPEHLLQMDFSVQFDNIQIQINSTEKTKEEPLIMTVNVPVNPTAAASKSKFFASKIETVKETLPHGVGSTSHVNPIVQLNLKLVEVQFALQFSGVITIGAKVSTLDVLNLFKSGEFPLIIRKVPSNMHHILDSLQKLDYTDDPENKQLDLQFVKHSSTLATLKMTIKPVSVVATPDLIKIFELISKESLEIVKETKENKYINNLIDKADVKWAELKTLSQKTIQETIANHFRINVDITMQAPVLLVPVQGSQTIFVCNLGMLKIHSNMIDYNPQIKSSEECYDIYSAELTNVFIFIVQTHSDVGRIFSSQQQNMLDDFFERHVLLKPATIQTEVKHCFVKNHIQAERTVVKINIKRIFCNVSEQNTNALVQLFEYLVNSVELPVKQKKEALAAAPIEMSDESSAKQFQKQVKLLNAIANDLSIQDGTTGEESSTTDLSDGSILQKFSMIGEHSKEEVAKYVKLRFEFKLESIAIQVYGTSTRTQYDQLISSVSLANVSLQFVDYPYSKHAEISIYQLKMIDNVENTIILNSPDNQLLLNLQYNKTNSRHPSYRNINQQLDLEMCGIHLQYDPQYIKDMTVYAGQKAKQVKQFIKKQDEQEVTKKHHEQNIDLNVAEKATRKLITQQNQKTLKITESIMKFKVYVKLGDCSITLKKQNCKESLSTFTFQQSVLHYIKYEKVQAIHFQTQGFKVVDYYKNTIHKNVIQTPSSAEGGIEMNLFLISPSSNDFCGYKQELDIQVKTQIQFTIMLRYLMQLSSYFKTEKEELDIENTMQISFKNRQNTLIDNVKQQAEEVTTKYKIPSLRRMNIQIKVPSISIPLNDNSTEQIILDLGNLNVKTSYHVGSPGNSNDRDFAQNIPMSNIEVNLLDTTIYLFKPENEYNDKTTILQPNCIQLLVSQPLLCESTEQAKLSGILPGLYLGVKFKDTIDVKVGVDQFDFIISMLKPCNNLGYDEIDEIEIDDQKMKQLKQQLLQMKQQLQQEGKTSDDIKLQLKMLKATEKQYTQKQQKAKSLDDLLENKKNNKNKVLSNQATSQFTSEMMKIAIFVNVPGLQATLLGGRNTEHQPVNCKQRCVEISISTFQVDLKMYMNSFRLNASLKQIQIQDLRNSSYADKYKYMLRTDGEIQFLVTKSVEGCNEIKINCAREIKTNLIIVTLFYLKEYFSAPYDAHAMQTRKHRQRKYDAKQKIKDLKEHINQLEKLKKSDTHSFGTIRTSVNYENVVNSTKVNDKTKMRLNLPHFEINIPLDPTDELSQVLQMQMEFYTDLEINNNGIEKLTADELGLEQYEVKQILTISPQIYGLLLQIVTDETQEMLLQSMDILVDVTKIVSDTLVSTDKSSVIKREQDVLIKSLVSNAIAFKLTGTDLDFFMQIIQQVKQNSTIQQEYNDMDDFDPLTNQTETLDNSITNPLDKSDHTDIFSTSQNQVIDIDPAFYDNILLKDAKYIQTVKYASFEIFTFMNRNDIKIQADFTQGIQFSLIDDKRTLRPLLELKLPTLMMEGTFVNINNSGIPTKNFVATFTLVCNAYAQRLFDWEPLIENVAITFTYSYDAVLNPLDSTYQNQSTIILKTMGNFQMNITPGVIMVVQNAIEIIQQLTAKKQVEYPLLYQKLNEEEANLMDKSDLQSVRSSGTNIEKMQQFKQLHICNKTSCSVQVSSMDEVTTHCVVQAQTDEYLDVDHNQLLVTLNIFDDIDQQMFKFYATEIGKHGIQYFTLGQQTIFMDVSMHDRQLYILFRPRIMLINKTSMNLYISVDEGIMEMPVNEDYFIVARQETTNIYILTNMKQQISTACGICFKQQIPAFVQSNRQFMRVQTKKQSTSVGDVLDISFWPTYQIKNDCLKQIYFEEDAILPGQIHSFYTNPMQDFNLGLIGLQKYEASNVNLAKIIAKVPKDKSVQTQVLQQEASQTKILYQFAQEITLTDKKNKQQVHLGIHRHFKLEPKVHNQFLHLLVVYPYMIMRNLLATHNHSFLYDTAKAQIQNPAKQKSKFIIECPLGEAVHTSLVNTDQLEICLDYDNLKFQSQPISTQVTHLTIPCATEKLKFTCELELAQNKLSKVLSFYPSRIIRNFTKNSLRVFLTNSNQFSVNAKSLKVNPDAPMSCLFNGSFIFIQGADEQLSSAIQLDDSVNVVRSSGLNVSVQISQSKFIQYIDIFDESFVQYEIYNHTDQTVYIEQVLQLEKISSKSRQLPPSIAHSANKQFTCAPSKKMSLYASDLSLTPVFCVKYLDEEINLSMNKLGRRKPKQINNQLIFTQVDCQSNRKIIEISNTPLKRVSVASLVATNSRLQVQNNFSVEIQHVSISLFETVGTFQVHNAQNNKMQTVQNIPVELFALELDSIILQNLKLEETEAFQVQVREIKLMNMQPQANNRNILEIDASQGTALLLQAERLHKSQFYTMISAQWGNLILNIDQCFYESGFAYFKQFSKMQLESVSYNPAIIDAAVIKYLLPATPTQPKPILDKSLFYIGFLQIQEVQAVVSFAITDISQSGSSLVYTLFNTFSTSLAQIQNAKIHLQRLIRQNILTQKKTLLYQLGDFYKKQFLQNIGSILKSAFLIGSISEASQGFGDSMADMMDSQNAQQRLKGFQNLGKSALSGYLSVISSATTLVSGVAANLTFDKDYTLRRQKQLRESKKDSGMAAANAFTSLGTGLFEGITGIFVQPIQGGMEEGVAGVFKGIGKGISGVFMKPVAGVVDFFSHMSLAAQTGMQQKAAAERAQRVFAGGVIGK</sequence>
<feature type="domain" description="Chorein N-terminal" evidence="4">
    <location>
        <begin position="1"/>
        <end position="1262"/>
    </location>
</feature>
<evidence type="ECO:0000313" key="6">
    <source>
        <dbReference type="EMBL" id="CAL6024637.1"/>
    </source>
</evidence>
<evidence type="ECO:0000256" key="2">
    <source>
        <dbReference type="ARBA" id="ARBA00022448"/>
    </source>
</evidence>
<comment type="similarity">
    <text evidence="1">Belongs to the VPS13 family.</text>
</comment>
<accession>A0AA86VPS3</accession>
<keyword evidence="2" id="KW-0813">Transport</keyword>
<dbReference type="InterPro" id="IPR026847">
    <property type="entry name" value="VPS13"/>
</dbReference>
<name>A0AA86VPS3_9EUKA</name>
<reference evidence="5" key="1">
    <citation type="submission" date="2023-06" db="EMBL/GenBank/DDBJ databases">
        <authorList>
            <person name="Kurt Z."/>
        </authorList>
    </citation>
    <scope>NUCLEOTIDE SEQUENCE</scope>
</reference>
<dbReference type="GO" id="GO:0045053">
    <property type="term" value="P:protein retention in Golgi apparatus"/>
    <property type="evidence" value="ECO:0007669"/>
    <property type="project" value="TreeGrafter"/>
</dbReference>
<dbReference type="Proteomes" id="UP001642409">
    <property type="component" value="Unassembled WGS sequence"/>
</dbReference>
<dbReference type="Pfam" id="PF12624">
    <property type="entry name" value="VPS13_N"/>
    <property type="match status" value="1"/>
</dbReference>